<evidence type="ECO:0000313" key="2">
    <source>
        <dbReference type="EMBL" id="RDY09228.1"/>
    </source>
</evidence>
<proteinExistence type="predicted"/>
<sequence>MEGLSPKSKYIIDTMNELREKLDLADKGLDMVQKDAQSTNDKVGALSRSKEEGSEGGNYNDPNRNSRSSREERHERHDRHRRDERCERRDKRQEDRRDEDYNLEIYIDWELKVKQMITFFDIQG</sequence>
<evidence type="ECO:0000313" key="3">
    <source>
        <dbReference type="Proteomes" id="UP000257109"/>
    </source>
</evidence>
<evidence type="ECO:0000256" key="1">
    <source>
        <dbReference type="SAM" id="MobiDB-lite"/>
    </source>
</evidence>
<reference evidence="2" key="1">
    <citation type="submission" date="2018-05" db="EMBL/GenBank/DDBJ databases">
        <title>Draft genome of Mucuna pruriens seed.</title>
        <authorList>
            <person name="Nnadi N.E."/>
            <person name="Vos R."/>
            <person name="Hasami M.H."/>
            <person name="Devisetty U.K."/>
            <person name="Aguiy J.C."/>
        </authorList>
    </citation>
    <scope>NUCLEOTIDE SEQUENCE [LARGE SCALE GENOMIC DNA]</scope>
    <source>
        <strain evidence="2">JCA_2017</strain>
    </source>
</reference>
<feature type="non-terminal residue" evidence="2">
    <location>
        <position position="1"/>
    </location>
</feature>
<dbReference type="Proteomes" id="UP000257109">
    <property type="component" value="Unassembled WGS sequence"/>
</dbReference>
<organism evidence="2 3">
    <name type="scientific">Mucuna pruriens</name>
    <name type="common">Velvet bean</name>
    <name type="synonym">Dolichos pruriens</name>
    <dbReference type="NCBI Taxonomy" id="157652"/>
    <lineage>
        <taxon>Eukaryota</taxon>
        <taxon>Viridiplantae</taxon>
        <taxon>Streptophyta</taxon>
        <taxon>Embryophyta</taxon>
        <taxon>Tracheophyta</taxon>
        <taxon>Spermatophyta</taxon>
        <taxon>Magnoliopsida</taxon>
        <taxon>eudicotyledons</taxon>
        <taxon>Gunneridae</taxon>
        <taxon>Pentapetalae</taxon>
        <taxon>rosids</taxon>
        <taxon>fabids</taxon>
        <taxon>Fabales</taxon>
        <taxon>Fabaceae</taxon>
        <taxon>Papilionoideae</taxon>
        <taxon>50 kb inversion clade</taxon>
        <taxon>NPAAA clade</taxon>
        <taxon>indigoferoid/millettioid clade</taxon>
        <taxon>Phaseoleae</taxon>
        <taxon>Mucuna</taxon>
    </lineage>
</organism>
<comment type="caution">
    <text evidence="2">The sequence shown here is derived from an EMBL/GenBank/DDBJ whole genome shotgun (WGS) entry which is preliminary data.</text>
</comment>
<keyword evidence="3" id="KW-1185">Reference proteome</keyword>
<protein>
    <submittedName>
        <fullName evidence="2">Uncharacterized protein</fullName>
    </submittedName>
</protein>
<feature type="compositionally biased region" description="Basic and acidic residues" evidence="1">
    <location>
        <begin position="68"/>
        <end position="97"/>
    </location>
</feature>
<gene>
    <name evidence="2" type="ORF">CR513_06437</name>
</gene>
<dbReference type="EMBL" id="QJKJ01001094">
    <property type="protein sequence ID" value="RDY09228.1"/>
    <property type="molecule type" value="Genomic_DNA"/>
</dbReference>
<accession>A0A371I2H0</accession>
<feature type="region of interest" description="Disordered" evidence="1">
    <location>
        <begin position="32"/>
        <end position="97"/>
    </location>
</feature>
<dbReference type="AlphaFoldDB" id="A0A371I2H0"/>
<name>A0A371I2H0_MUCPR</name>